<sequence>MPGDPPDFRGKSSKEADDFIQAIHKIARDNDRSHDTEWMAELATVAFKGDARRWFNTLTFEQKHDWDKLEEAISQKYPPNPASDSGSFPSNPTFSPGQSPPNPTPGAGLFPSNPTFNPGQSPWGSNPAPGAGPFPSNPTFGPGQSPWSSNPPPGAGPFPSNPAFNPVQSPWGSNPVPSAGLFPPVSNPAFNPGQSPWGSNPAPGAGPFPSNPTFGPGKSPWGSNPLPGTTGPFPSNPTPGLGIYPSNTGSNTNPEDSQTRRVHLVVNYVGESDTFYFDKYSNPVVGGFKLTRKVEDALVVNYTNGILAMEAPSGQLTDMYVGLRWILKQDASVGFTSQATFVQLQRDINGNINGPTAFKDWHGPIKYDFLIEDSYKLKATWIIGKNPFTLHWVVQSLSDVLKGVLGTIDVDAFLDQGKGITNIDGKPAYAKAYIYLRDA</sequence>
<feature type="region of interest" description="Disordered" evidence="1">
    <location>
        <begin position="71"/>
        <end position="259"/>
    </location>
</feature>
<dbReference type="EMBL" id="MLYV02001096">
    <property type="protein sequence ID" value="PSR73225.1"/>
    <property type="molecule type" value="Genomic_DNA"/>
</dbReference>
<feature type="compositionally biased region" description="Pro residues" evidence="1">
    <location>
        <begin position="149"/>
        <end position="160"/>
    </location>
</feature>
<comment type="caution">
    <text evidence="2">The sequence shown here is derived from an EMBL/GenBank/DDBJ whole genome shotgun (WGS) entry which is preliminary data.</text>
</comment>
<organism evidence="2 3">
    <name type="scientific">Hermanssonia centrifuga</name>
    <dbReference type="NCBI Taxonomy" id="98765"/>
    <lineage>
        <taxon>Eukaryota</taxon>
        <taxon>Fungi</taxon>
        <taxon>Dikarya</taxon>
        <taxon>Basidiomycota</taxon>
        <taxon>Agaricomycotina</taxon>
        <taxon>Agaricomycetes</taxon>
        <taxon>Polyporales</taxon>
        <taxon>Meruliaceae</taxon>
        <taxon>Hermanssonia</taxon>
    </lineage>
</organism>
<keyword evidence="3" id="KW-1185">Reference proteome</keyword>
<feature type="compositionally biased region" description="Polar residues" evidence="1">
    <location>
        <begin position="188"/>
        <end position="198"/>
    </location>
</feature>
<feature type="compositionally biased region" description="Polar residues" evidence="1">
    <location>
        <begin position="112"/>
        <end position="124"/>
    </location>
</feature>
<dbReference type="Proteomes" id="UP000186601">
    <property type="component" value="Unassembled WGS sequence"/>
</dbReference>
<feature type="compositionally biased region" description="Polar residues" evidence="1">
    <location>
        <begin position="245"/>
        <end position="256"/>
    </location>
</feature>
<evidence type="ECO:0000256" key="1">
    <source>
        <dbReference type="SAM" id="MobiDB-lite"/>
    </source>
</evidence>
<feature type="compositionally biased region" description="Polar residues" evidence="1">
    <location>
        <begin position="82"/>
        <end position="97"/>
    </location>
</feature>
<name>A0A2R6NLJ2_9APHY</name>
<evidence type="ECO:0000313" key="2">
    <source>
        <dbReference type="EMBL" id="PSR73225.1"/>
    </source>
</evidence>
<accession>A0A2R6NLJ2</accession>
<dbReference type="AlphaFoldDB" id="A0A2R6NLJ2"/>
<proteinExistence type="predicted"/>
<protein>
    <submittedName>
        <fullName evidence="2">Uncharacterized protein</fullName>
    </submittedName>
</protein>
<reference evidence="2 3" key="1">
    <citation type="submission" date="2018-02" db="EMBL/GenBank/DDBJ databases">
        <title>Genome sequence of the basidiomycete white-rot fungus Phlebia centrifuga.</title>
        <authorList>
            <person name="Granchi Z."/>
            <person name="Peng M."/>
            <person name="de Vries R.P."/>
            <person name="Hilden K."/>
            <person name="Makela M.R."/>
            <person name="Grigoriev I."/>
            <person name="Riley R."/>
        </authorList>
    </citation>
    <scope>NUCLEOTIDE SEQUENCE [LARGE SCALE GENOMIC DNA]</scope>
    <source>
        <strain evidence="2 3">FBCC195</strain>
    </source>
</reference>
<feature type="compositionally biased region" description="Polar residues" evidence="1">
    <location>
        <begin position="166"/>
        <end position="176"/>
    </location>
</feature>
<evidence type="ECO:0000313" key="3">
    <source>
        <dbReference type="Proteomes" id="UP000186601"/>
    </source>
</evidence>
<gene>
    <name evidence="2" type="ORF">PHLCEN_2v10946</name>
</gene>
<dbReference type="OrthoDB" id="3227978at2759"/>
<dbReference type="STRING" id="98765.A0A2R6NLJ2"/>
<dbReference type="PRINTS" id="PR01217">
    <property type="entry name" value="PRICHEXTENSN"/>
</dbReference>